<feature type="domain" description="Swt1-like HEPN" evidence="1">
    <location>
        <begin position="192"/>
        <end position="316"/>
    </location>
</feature>
<protein>
    <recommendedName>
        <fullName evidence="1">Swt1-like HEPN domain-containing protein</fullName>
    </recommendedName>
</protein>
<gene>
    <name evidence="2" type="ordered locus">Mbur_1866</name>
</gene>
<dbReference type="STRING" id="259564.Mbur_1866"/>
<keyword evidence="3" id="KW-1185">Reference proteome</keyword>
<accession>Q12UX7</accession>
<evidence type="ECO:0000313" key="3">
    <source>
        <dbReference type="Proteomes" id="UP000001979"/>
    </source>
</evidence>
<name>Q12UX7_METBU</name>
<sequence length="319" mass="37362">MGTKLRCLYSAIASLKDTINIANIADSSLLGEHIPHNLRDWGNKDFQYDSDINQFLRDAYENDPESIADFINYLIDSLPRHIICRRHDSINCALYNEKYYDYNNLNVVCPTCNQFLENNILRKLTKCANELGYYKSEEGFFEFKLSQGLSVEHIVSKIQEDTTVTKNLEAIVPSDLIEKSKEMAEVYTLVYCIENSLRLFIDKRFKEEHGENYLDKIAIVRGLSDKLKNRKADEEKHKWLSLRGGNDLFYFDLEDFSRLIERNWSVFEKDFPELHWITAKITEIAKCRNLIAHNSYVGHDEKVLLSLYYKQILKQISIN</sequence>
<dbReference type="KEGG" id="mbu:Mbur_1866"/>
<organism evidence="2 3">
    <name type="scientific">Methanococcoides burtonii (strain DSM 6242 / NBRC 107633 / OCM 468 / ACE-M)</name>
    <dbReference type="NCBI Taxonomy" id="259564"/>
    <lineage>
        <taxon>Archaea</taxon>
        <taxon>Methanobacteriati</taxon>
        <taxon>Methanobacteriota</taxon>
        <taxon>Stenosarchaea group</taxon>
        <taxon>Methanomicrobia</taxon>
        <taxon>Methanosarcinales</taxon>
        <taxon>Methanosarcinaceae</taxon>
        <taxon>Methanococcoides</taxon>
    </lineage>
</organism>
<evidence type="ECO:0000313" key="2">
    <source>
        <dbReference type="EMBL" id="ABE52749.1"/>
    </source>
</evidence>
<proteinExistence type="predicted"/>
<evidence type="ECO:0000259" key="1">
    <source>
        <dbReference type="Pfam" id="PF18731"/>
    </source>
</evidence>
<dbReference type="Pfam" id="PF18731">
    <property type="entry name" value="HEPN_Swt1"/>
    <property type="match status" value="1"/>
</dbReference>
<dbReference type="HOGENOM" id="CLU_870470_0_0_2"/>
<dbReference type="EMBL" id="CP000300">
    <property type="protein sequence ID" value="ABE52749.1"/>
    <property type="molecule type" value="Genomic_DNA"/>
</dbReference>
<reference evidence="3" key="1">
    <citation type="journal article" date="2009" name="ISME J.">
        <title>The genome sequence of the psychrophilic archaeon, Methanococcoides burtonii: the role of genome evolution in cold adaptation.</title>
        <authorList>
            <person name="Allen M.A."/>
            <person name="Lauro F.M."/>
            <person name="Williams T.J."/>
            <person name="Burg D."/>
            <person name="Siddiqui K.S."/>
            <person name="De Francisci D."/>
            <person name="Chong K.W."/>
            <person name="Pilak O."/>
            <person name="Chew H.H."/>
            <person name="De Maere M.Z."/>
            <person name="Ting L."/>
            <person name="Katrib M."/>
            <person name="Ng C."/>
            <person name="Sowers K.R."/>
            <person name="Galperin M.Y."/>
            <person name="Anderson I.J."/>
            <person name="Ivanova N."/>
            <person name="Dalin E."/>
            <person name="Martinez M."/>
            <person name="Lapidus A."/>
            <person name="Hauser L."/>
            <person name="Land M."/>
            <person name="Thomas T."/>
            <person name="Cavicchioli R."/>
        </authorList>
    </citation>
    <scope>NUCLEOTIDE SEQUENCE [LARGE SCALE GENOMIC DNA]</scope>
    <source>
        <strain evidence="3">DSM 6242 / NBRC 107633 / OCM 468 / ACE-M</strain>
    </source>
</reference>
<dbReference type="InterPro" id="IPR041650">
    <property type="entry name" value="HEPN_Swt1"/>
</dbReference>
<dbReference type="AlphaFoldDB" id="Q12UX7"/>
<dbReference type="Proteomes" id="UP000001979">
    <property type="component" value="Chromosome"/>
</dbReference>